<dbReference type="InterPro" id="IPR032528">
    <property type="entry name" value="Ribosom_S30AE_C"/>
</dbReference>
<dbReference type="Pfam" id="PF02482">
    <property type="entry name" value="Ribosomal_S30AE"/>
    <property type="match status" value="1"/>
</dbReference>
<dbReference type="PANTHER" id="PTHR33231:SF1">
    <property type="entry name" value="30S RIBOSOMAL PROTEIN"/>
    <property type="match status" value="1"/>
</dbReference>
<dbReference type="InterPro" id="IPR050574">
    <property type="entry name" value="HPF/YfiA_ribosome-assoc"/>
</dbReference>
<protein>
    <recommendedName>
        <fullName evidence="3">Ribosome hibernation promoting factor</fullName>
    </recommendedName>
</protein>
<dbReference type="Gene3D" id="3.30.160.100">
    <property type="entry name" value="Ribosome hibernation promotion factor-like"/>
    <property type="match status" value="1"/>
</dbReference>
<gene>
    <name evidence="5" type="primary">raiA</name>
    <name evidence="5" type="ORF">JIN81_08540</name>
</gene>
<name>A0A934RAQ8_9BACT</name>
<dbReference type="NCBIfam" id="TIGR00741">
    <property type="entry name" value="yfiA"/>
    <property type="match status" value="1"/>
</dbReference>
<dbReference type="PANTHER" id="PTHR33231">
    <property type="entry name" value="30S RIBOSOMAL PROTEIN"/>
    <property type="match status" value="1"/>
</dbReference>
<comment type="caution">
    <text evidence="5">The sequence shown here is derived from an EMBL/GenBank/DDBJ whole genome shotgun (WGS) entry which is preliminary data.</text>
</comment>
<dbReference type="GO" id="GO:0022627">
    <property type="term" value="C:cytosolic small ribosomal subunit"/>
    <property type="evidence" value="ECO:0007669"/>
    <property type="project" value="TreeGrafter"/>
</dbReference>
<dbReference type="CDD" id="cd00552">
    <property type="entry name" value="RaiA"/>
    <property type="match status" value="1"/>
</dbReference>
<dbReference type="Proteomes" id="UP000658278">
    <property type="component" value="Unassembled WGS sequence"/>
</dbReference>
<evidence type="ECO:0000256" key="3">
    <source>
        <dbReference type="ARBA" id="ARBA00041148"/>
    </source>
</evidence>
<dbReference type="GO" id="GO:0045900">
    <property type="term" value="P:negative regulation of translational elongation"/>
    <property type="evidence" value="ECO:0007669"/>
    <property type="project" value="TreeGrafter"/>
</dbReference>
<keyword evidence="1" id="KW-0810">Translation regulation</keyword>
<accession>A0A934RAQ8</accession>
<feature type="domain" description="Sigma 54 modulation/S30EA ribosomal protein C-terminal" evidence="4">
    <location>
        <begin position="136"/>
        <end position="188"/>
    </location>
</feature>
<dbReference type="SUPFAM" id="SSF69754">
    <property type="entry name" value="Ribosome binding protein Y (YfiA homologue)"/>
    <property type="match status" value="1"/>
</dbReference>
<sequence length="197" mass="23270">MQTENVNLPITVTVRHEAVTDSLRDYAQKKIEGLHLDYPRIIEAKAILDVQKNRHIAEVLLFCANHIVIEAHTEGPDMYAAIDETISKIARRMRKQKTRLLKKKRPHRNESIRYFDESYFDETALDHPEESEQDPEPFIVHNDRFQLRTMYKEDAVMELELTDRPFVLYKSARRDCLTILYRRKDGEYAAVNIDQPE</sequence>
<keyword evidence="6" id="KW-1185">Reference proteome</keyword>
<dbReference type="InterPro" id="IPR038416">
    <property type="entry name" value="Ribosom_S30AE_C_sf"/>
</dbReference>
<dbReference type="GO" id="GO:0043024">
    <property type="term" value="F:ribosomal small subunit binding"/>
    <property type="evidence" value="ECO:0007669"/>
    <property type="project" value="TreeGrafter"/>
</dbReference>
<organism evidence="5 6">
    <name type="scientific">Haloferula rosea</name>
    <dbReference type="NCBI Taxonomy" id="490093"/>
    <lineage>
        <taxon>Bacteria</taxon>
        <taxon>Pseudomonadati</taxon>
        <taxon>Verrucomicrobiota</taxon>
        <taxon>Verrucomicrobiia</taxon>
        <taxon>Verrucomicrobiales</taxon>
        <taxon>Verrucomicrobiaceae</taxon>
        <taxon>Haloferula</taxon>
    </lineage>
</organism>
<evidence type="ECO:0000256" key="2">
    <source>
        <dbReference type="ARBA" id="ARBA00038695"/>
    </source>
</evidence>
<dbReference type="Gene3D" id="3.30.505.50">
    <property type="entry name" value="Sigma 54 modulation/S30EA ribosomal protein, C-terminal domain"/>
    <property type="match status" value="1"/>
</dbReference>
<evidence type="ECO:0000259" key="4">
    <source>
        <dbReference type="Pfam" id="PF16321"/>
    </source>
</evidence>
<dbReference type="InterPro" id="IPR036567">
    <property type="entry name" value="RHF-like"/>
</dbReference>
<dbReference type="EMBL" id="JAENII010000005">
    <property type="protein sequence ID" value="MBK1827065.1"/>
    <property type="molecule type" value="Genomic_DNA"/>
</dbReference>
<dbReference type="InterPro" id="IPR003489">
    <property type="entry name" value="RHF/RaiA"/>
</dbReference>
<dbReference type="Pfam" id="PF16321">
    <property type="entry name" value="Ribosom_S30AE_C"/>
    <property type="match status" value="1"/>
</dbReference>
<proteinExistence type="predicted"/>
<reference evidence="5" key="1">
    <citation type="submission" date="2021-01" db="EMBL/GenBank/DDBJ databases">
        <title>Modified the classification status of verrucomicrobia.</title>
        <authorList>
            <person name="Feng X."/>
        </authorList>
    </citation>
    <scope>NUCLEOTIDE SEQUENCE</scope>
    <source>
        <strain evidence="5">KCTC 22201</strain>
    </source>
</reference>
<evidence type="ECO:0000313" key="5">
    <source>
        <dbReference type="EMBL" id="MBK1827065.1"/>
    </source>
</evidence>
<dbReference type="AlphaFoldDB" id="A0A934RAQ8"/>
<dbReference type="RefSeq" id="WP_200278513.1">
    <property type="nucleotide sequence ID" value="NZ_JAENII010000005.1"/>
</dbReference>
<evidence type="ECO:0000256" key="1">
    <source>
        <dbReference type="ARBA" id="ARBA00022845"/>
    </source>
</evidence>
<evidence type="ECO:0000313" key="6">
    <source>
        <dbReference type="Proteomes" id="UP000658278"/>
    </source>
</evidence>
<comment type="subunit">
    <text evidence="2">Associates exclusively with 100S ribosomes, which are dimers of 70S ribosomes.</text>
</comment>